<dbReference type="EMBL" id="JAZEWV010000046">
    <property type="protein sequence ID" value="MEE4546481.1"/>
    <property type="molecule type" value="Genomic_DNA"/>
</dbReference>
<keyword evidence="3" id="KW-1185">Reference proteome</keyword>
<gene>
    <name evidence="2" type="ORF">V2S66_31515</name>
</gene>
<dbReference type="RefSeq" id="WP_330800181.1">
    <property type="nucleotide sequence ID" value="NZ_JAZEWV010000046.1"/>
</dbReference>
<feature type="region of interest" description="Disordered" evidence="1">
    <location>
        <begin position="33"/>
        <end position="52"/>
    </location>
</feature>
<evidence type="ECO:0000313" key="2">
    <source>
        <dbReference type="EMBL" id="MEE4546481.1"/>
    </source>
</evidence>
<name>A0ABU7PKX1_9ACTN</name>
<dbReference type="Proteomes" id="UP001344658">
    <property type="component" value="Unassembled WGS sequence"/>
</dbReference>
<evidence type="ECO:0000256" key="1">
    <source>
        <dbReference type="SAM" id="MobiDB-lite"/>
    </source>
</evidence>
<accession>A0ABU7PKX1</accession>
<sequence length="52" mass="5969">MTARWPDEPADVDEGLFDPDDIALLLGLPDPIEPPRRPVHTLRDISTYQERQ</sequence>
<protein>
    <submittedName>
        <fullName evidence="2">Uncharacterized protein</fullName>
    </submittedName>
</protein>
<reference evidence="2 3" key="1">
    <citation type="submission" date="2023-12" db="EMBL/GenBank/DDBJ databases">
        <title>Streptomyces sp. V4-01.</title>
        <authorList>
            <person name="Somphong A."/>
            <person name="Phongsopitanun W."/>
        </authorList>
    </citation>
    <scope>NUCLEOTIDE SEQUENCE [LARGE SCALE GENOMIC DNA]</scope>
    <source>
        <strain evidence="2 3">V4-01</strain>
    </source>
</reference>
<comment type="caution">
    <text evidence="2">The sequence shown here is derived from an EMBL/GenBank/DDBJ whole genome shotgun (WGS) entry which is preliminary data.</text>
</comment>
<evidence type="ECO:0000313" key="3">
    <source>
        <dbReference type="Proteomes" id="UP001344658"/>
    </source>
</evidence>
<organism evidence="2 3">
    <name type="scientific">Actinacidiphila polyblastidii</name>
    <dbReference type="NCBI Taxonomy" id="3110430"/>
    <lineage>
        <taxon>Bacteria</taxon>
        <taxon>Bacillati</taxon>
        <taxon>Actinomycetota</taxon>
        <taxon>Actinomycetes</taxon>
        <taxon>Kitasatosporales</taxon>
        <taxon>Streptomycetaceae</taxon>
        <taxon>Actinacidiphila</taxon>
    </lineage>
</organism>
<proteinExistence type="predicted"/>